<accession>A0ABP5L0F1</accession>
<feature type="compositionally biased region" description="Low complexity" evidence="1">
    <location>
        <begin position="68"/>
        <end position="83"/>
    </location>
</feature>
<evidence type="ECO:0000313" key="3">
    <source>
        <dbReference type="EMBL" id="GAA2138917.1"/>
    </source>
</evidence>
<feature type="region of interest" description="Disordered" evidence="1">
    <location>
        <begin position="1"/>
        <end position="20"/>
    </location>
</feature>
<evidence type="ECO:0000256" key="2">
    <source>
        <dbReference type="SAM" id="Phobius"/>
    </source>
</evidence>
<evidence type="ECO:0000256" key="1">
    <source>
        <dbReference type="SAM" id="MobiDB-lite"/>
    </source>
</evidence>
<keyword evidence="2" id="KW-0472">Membrane</keyword>
<feature type="region of interest" description="Disordered" evidence="1">
    <location>
        <begin position="57"/>
        <end position="96"/>
    </location>
</feature>
<name>A0ABP5L0F1_9ACTN</name>
<feature type="transmembrane region" description="Helical" evidence="2">
    <location>
        <begin position="36"/>
        <end position="56"/>
    </location>
</feature>
<keyword evidence="2" id="KW-0812">Transmembrane</keyword>
<comment type="caution">
    <text evidence="3">The sequence shown here is derived from an EMBL/GenBank/DDBJ whole genome shotgun (WGS) entry which is preliminary data.</text>
</comment>
<keyword evidence="4" id="KW-1185">Reference proteome</keyword>
<evidence type="ECO:0000313" key="4">
    <source>
        <dbReference type="Proteomes" id="UP001501771"/>
    </source>
</evidence>
<protein>
    <submittedName>
        <fullName evidence="3">Uncharacterized protein</fullName>
    </submittedName>
</protein>
<dbReference type="RefSeq" id="WP_344147708.1">
    <property type="nucleotide sequence ID" value="NZ_BAAAQR010000001.1"/>
</dbReference>
<dbReference type="EMBL" id="BAAAQR010000001">
    <property type="protein sequence ID" value="GAA2138917.1"/>
    <property type="molecule type" value="Genomic_DNA"/>
</dbReference>
<sequence>MDIHEEIDRSFGAGPEPGPVDALVADGRRALRRRRATTGAAALAIVLVAGGTTWAATGPGPHARGDDPSVASGASPSPTASPEPGDHGPATYGKDGTLVLRDGVTIVRRVDNPMDLEPPARSVALVLDDRGKTVWMLLESDPGGGFSIIDDDRGPEPTFARWLAVVVRENQQDTSTMAAEPEPAAYTGDGKLVLRDGVTIIRQVDNPMNLAPPKKSLGLVLDDHGKKIWMLLESDPDGGFSARDDAGRTYPTFDLWLADQVAIQQGTPMLALVAFGDGETLVPDEDGVELLEQRPSPQMPPHFASPRDRTAVAAVRWQGSLWFVLARQLPGSPPQYFPTESSVADGATTLDGFLEFARGRYSSGDGLR</sequence>
<reference evidence="4" key="1">
    <citation type="journal article" date="2019" name="Int. J. Syst. Evol. Microbiol.">
        <title>The Global Catalogue of Microorganisms (GCM) 10K type strain sequencing project: providing services to taxonomists for standard genome sequencing and annotation.</title>
        <authorList>
            <consortium name="The Broad Institute Genomics Platform"/>
            <consortium name="The Broad Institute Genome Sequencing Center for Infectious Disease"/>
            <person name="Wu L."/>
            <person name="Ma J."/>
        </authorList>
    </citation>
    <scope>NUCLEOTIDE SEQUENCE [LARGE SCALE GENOMIC DNA]</scope>
    <source>
        <strain evidence="4">JCM 16022</strain>
    </source>
</reference>
<keyword evidence="2" id="KW-1133">Transmembrane helix</keyword>
<organism evidence="3 4">
    <name type="scientific">Nocardioides koreensis</name>
    <dbReference type="NCBI Taxonomy" id="433651"/>
    <lineage>
        <taxon>Bacteria</taxon>
        <taxon>Bacillati</taxon>
        <taxon>Actinomycetota</taxon>
        <taxon>Actinomycetes</taxon>
        <taxon>Propionibacteriales</taxon>
        <taxon>Nocardioidaceae</taxon>
        <taxon>Nocardioides</taxon>
    </lineage>
</organism>
<dbReference type="Proteomes" id="UP001501771">
    <property type="component" value="Unassembled WGS sequence"/>
</dbReference>
<proteinExistence type="predicted"/>
<gene>
    <name evidence="3" type="ORF">GCM10009844_07290</name>
</gene>